<dbReference type="GO" id="GO:0003677">
    <property type="term" value="F:DNA binding"/>
    <property type="evidence" value="ECO:0007669"/>
    <property type="project" value="TreeGrafter"/>
</dbReference>
<dbReference type="InterPro" id="IPR050863">
    <property type="entry name" value="CenT-Element_Derived"/>
</dbReference>
<proteinExistence type="predicted"/>
<dbReference type="PANTHER" id="PTHR19303">
    <property type="entry name" value="TRANSPOSON"/>
    <property type="match status" value="1"/>
</dbReference>
<feature type="domain" description="DDE-1" evidence="1">
    <location>
        <begin position="30"/>
        <end position="123"/>
    </location>
</feature>
<accession>A0A0P4WIV5</accession>
<protein>
    <recommendedName>
        <fullName evidence="1">DDE-1 domain-containing protein</fullName>
    </recommendedName>
</protein>
<evidence type="ECO:0000259" key="1">
    <source>
        <dbReference type="Pfam" id="PF03184"/>
    </source>
</evidence>
<organism evidence="2">
    <name type="scientific">Scylla olivacea</name>
    <name type="common">Orange mud crab</name>
    <name type="synonym">Cancer olivacea</name>
    <dbReference type="NCBI Taxonomy" id="85551"/>
    <lineage>
        <taxon>Eukaryota</taxon>
        <taxon>Metazoa</taxon>
        <taxon>Ecdysozoa</taxon>
        <taxon>Arthropoda</taxon>
        <taxon>Crustacea</taxon>
        <taxon>Multicrustacea</taxon>
        <taxon>Malacostraca</taxon>
        <taxon>Eumalacostraca</taxon>
        <taxon>Eucarida</taxon>
        <taxon>Decapoda</taxon>
        <taxon>Pleocyemata</taxon>
        <taxon>Brachyura</taxon>
        <taxon>Eubrachyura</taxon>
        <taxon>Portunoidea</taxon>
        <taxon>Portunidae</taxon>
        <taxon>Portuninae</taxon>
        <taxon>Scylla</taxon>
    </lineage>
</organism>
<dbReference type="AlphaFoldDB" id="A0A0P4WIV5"/>
<sequence length="128" mass="14516">MKRAYFGNACHAEHTLAKMKKTAPGFKAAKDTLTLLFCGNAEGDCKMKPLLVYRSENPRALKGLSKNMLPVHWASNKKAWVTGQRFEDWFTKDFAVEAEQYCRKQNLAFKVLLLLDNAPGHPKHLGQH</sequence>
<dbReference type="GO" id="GO:0005634">
    <property type="term" value="C:nucleus"/>
    <property type="evidence" value="ECO:0007669"/>
    <property type="project" value="TreeGrafter"/>
</dbReference>
<name>A0A0P4WIV5_SCYOL</name>
<dbReference type="Pfam" id="PF03184">
    <property type="entry name" value="DDE_1"/>
    <property type="match status" value="1"/>
</dbReference>
<dbReference type="InterPro" id="IPR004875">
    <property type="entry name" value="DDE_SF_endonuclease_dom"/>
</dbReference>
<reference evidence="2" key="1">
    <citation type="submission" date="2015-09" db="EMBL/GenBank/DDBJ databases">
        <title>Scylla olivacea transcriptome.</title>
        <authorList>
            <person name="Ikhwanuddin M."/>
        </authorList>
    </citation>
    <scope>NUCLEOTIDE SEQUENCE</scope>
</reference>
<dbReference type="EMBL" id="GDRN01025922">
    <property type="protein sequence ID" value="JAI67694.1"/>
    <property type="molecule type" value="Transcribed_RNA"/>
</dbReference>
<evidence type="ECO:0000313" key="2">
    <source>
        <dbReference type="EMBL" id="JAI67694.1"/>
    </source>
</evidence>
<dbReference type="PANTHER" id="PTHR19303:SF26">
    <property type="entry name" value="TIGGER TRANSPOSABLE ELEMENT-DERIVED PROTEIN 1"/>
    <property type="match status" value="1"/>
</dbReference>